<evidence type="ECO:0000256" key="4">
    <source>
        <dbReference type="ARBA" id="ARBA00022777"/>
    </source>
</evidence>
<feature type="transmembrane region" description="Helical" evidence="6">
    <location>
        <begin position="554"/>
        <end position="573"/>
    </location>
</feature>
<keyword evidence="6" id="KW-0472">Membrane</keyword>
<dbReference type="InterPro" id="IPR008271">
    <property type="entry name" value="Ser/Thr_kinase_AS"/>
</dbReference>
<dbReference type="SUPFAM" id="SSF81606">
    <property type="entry name" value="PP2C-like"/>
    <property type="match status" value="1"/>
</dbReference>
<organism evidence="9">
    <name type="scientific">hydrothermal vent metagenome</name>
    <dbReference type="NCBI Taxonomy" id="652676"/>
    <lineage>
        <taxon>unclassified sequences</taxon>
        <taxon>metagenomes</taxon>
        <taxon>ecological metagenomes</taxon>
    </lineage>
</organism>
<evidence type="ECO:0000256" key="3">
    <source>
        <dbReference type="ARBA" id="ARBA00022741"/>
    </source>
</evidence>
<dbReference type="PROSITE" id="PS00108">
    <property type="entry name" value="PROTEIN_KINASE_ST"/>
    <property type="match status" value="1"/>
</dbReference>
<dbReference type="AlphaFoldDB" id="A0A160TD14"/>
<dbReference type="SUPFAM" id="SSF56112">
    <property type="entry name" value="Protein kinase-like (PK-like)"/>
    <property type="match status" value="1"/>
</dbReference>
<reference evidence="9" key="1">
    <citation type="submission" date="2015-10" db="EMBL/GenBank/DDBJ databases">
        <authorList>
            <person name="Gilbert D.G."/>
        </authorList>
    </citation>
    <scope>NUCLEOTIDE SEQUENCE</scope>
</reference>
<proteinExistence type="predicted"/>
<evidence type="ECO:0000256" key="5">
    <source>
        <dbReference type="ARBA" id="ARBA00022840"/>
    </source>
</evidence>
<evidence type="ECO:0000256" key="6">
    <source>
        <dbReference type="SAM" id="Phobius"/>
    </source>
</evidence>
<evidence type="ECO:0000259" key="8">
    <source>
        <dbReference type="PROSITE" id="PS51746"/>
    </source>
</evidence>
<dbReference type="GO" id="GO:0005524">
    <property type="term" value="F:ATP binding"/>
    <property type="evidence" value="ECO:0007669"/>
    <property type="project" value="UniProtKB-KW"/>
</dbReference>
<dbReference type="Gene3D" id="1.10.510.10">
    <property type="entry name" value="Transferase(Phosphotransferase) domain 1"/>
    <property type="match status" value="1"/>
</dbReference>
<dbReference type="Pfam" id="PF13672">
    <property type="entry name" value="PP2C_2"/>
    <property type="match status" value="1"/>
</dbReference>
<dbReference type="Gene3D" id="3.60.40.10">
    <property type="entry name" value="PPM-type phosphatase domain"/>
    <property type="match status" value="1"/>
</dbReference>
<name>A0A160TD14_9ZZZZ</name>
<dbReference type="SMART" id="SM00332">
    <property type="entry name" value="PP2Cc"/>
    <property type="match status" value="1"/>
</dbReference>
<dbReference type="SMART" id="SM00220">
    <property type="entry name" value="S_TKc"/>
    <property type="match status" value="1"/>
</dbReference>
<keyword evidence="6" id="KW-0812">Transmembrane</keyword>
<keyword evidence="4 9" id="KW-0418">Kinase</keyword>
<dbReference type="PANTHER" id="PTHR24351">
    <property type="entry name" value="RIBOSOMAL PROTEIN S6 KINASE"/>
    <property type="match status" value="1"/>
</dbReference>
<dbReference type="InterPro" id="IPR001932">
    <property type="entry name" value="PPM-type_phosphatase-like_dom"/>
</dbReference>
<dbReference type="InterPro" id="IPR000719">
    <property type="entry name" value="Prot_kinase_dom"/>
</dbReference>
<sequence>MERCLKVTVGQCSDKGIKDLNQDFHGVAIPQEPQLSSKGIVIALADGISSSTVSQIASAAAINGFLSDYYCTSETWSVKQSAQRVLYATNSWLHSQTRQSQYRYDKDKGYVCTFSCLIIKSNTAHVFHVGDTRVYRLHDTSMEQLTNDHRLWISEDKSYLSRALGIDQQLDIDYQTFAVSKGEIYMLATDGVHEFVSANDIIASIKQSGDNLDLAAQTIVDKALANKSDDNLTIQILRIDDLPDQGLNEVQLQITDLPFPPELDARMEFDGYEIIRGLHSTSRSHVFLAKDIESDQRVILKIPSIDLRNDPAYLERFLMEEWIAKRINSAHVLKPIANARQRQFLYVAMEFIEGKNLAQWMRDNPKPNLDDVRDIVEQIAKGLRAFHRLEMLHQDLKPDNIMIDQSGTVKIIDFGATLVAGLEEMESAIDQPLILGTAQYSAPEYFLGENGSIYSDQFSLGVITYQMLTGRLPYGSNIAKARSKTAQNKLKYQSLISDDCEIPAWIDHAIRKAVQVNPYKRYEDLSEFVYDLRHPSKTFLTKTKPPLLERNPVVFWQSVSIILLIALLISLFAKS</sequence>
<dbReference type="PROSITE" id="PS51746">
    <property type="entry name" value="PPM_2"/>
    <property type="match status" value="1"/>
</dbReference>
<feature type="domain" description="Protein kinase" evidence="7">
    <location>
        <begin position="272"/>
        <end position="537"/>
    </location>
</feature>
<keyword evidence="3" id="KW-0547">Nucleotide-binding</keyword>
<dbReference type="InterPro" id="IPR036457">
    <property type="entry name" value="PPM-type-like_dom_sf"/>
</dbReference>
<dbReference type="EMBL" id="CZQC01000065">
    <property type="protein sequence ID" value="CUS42380.1"/>
    <property type="molecule type" value="Genomic_DNA"/>
</dbReference>
<gene>
    <name evidence="9" type="ORF">MGWOODY_Tha2504</name>
</gene>
<keyword evidence="5" id="KW-0067">ATP-binding</keyword>
<dbReference type="SMART" id="SM00331">
    <property type="entry name" value="PP2C_SIG"/>
    <property type="match status" value="1"/>
</dbReference>
<feature type="domain" description="PPM-type phosphatase" evidence="8">
    <location>
        <begin position="8"/>
        <end position="239"/>
    </location>
</feature>
<dbReference type="InterPro" id="IPR011009">
    <property type="entry name" value="Kinase-like_dom_sf"/>
</dbReference>
<evidence type="ECO:0000259" key="7">
    <source>
        <dbReference type="PROSITE" id="PS50011"/>
    </source>
</evidence>
<evidence type="ECO:0000313" key="9">
    <source>
        <dbReference type="EMBL" id="CUS42380.1"/>
    </source>
</evidence>
<dbReference type="PROSITE" id="PS50011">
    <property type="entry name" value="PROTEIN_KINASE_DOM"/>
    <property type="match status" value="1"/>
</dbReference>
<evidence type="ECO:0000256" key="2">
    <source>
        <dbReference type="ARBA" id="ARBA00022679"/>
    </source>
</evidence>
<keyword evidence="1 9" id="KW-0723">Serine/threonine-protein kinase</keyword>
<dbReference type="CDD" id="cd00143">
    <property type="entry name" value="PP2Cc"/>
    <property type="match status" value="1"/>
</dbReference>
<evidence type="ECO:0000256" key="1">
    <source>
        <dbReference type="ARBA" id="ARBA00022527"/>
    </source>
</evidence>
<protein>
    <submittedName>
        <fullName evidence="9">Serine/threonine protein kinase</fullName>
    </submittedName>
</protein>
<dbReference type="GO" id="GO:0004674">
    <property type="term" value="F:protein serine/threonine kinase activity"/>
    <property type="evidence" value="ECO:0007669"/>
    <property type="project" value="UniProtKB-KW"/>
</dbReference>
<keyword evidence="6" id="KW-1133">Transmembrane helix</keyword>
<dbReference type="Pfam" id="PF00069">
    <property type="entry name" value="Pkinase"/>
    <property type="match status" value="1"/>
</dbReference>
<keyword evidence="2" id="KW-0808">Transferase</keyword>
<dbReference type="CDD" id="cd14014">
    <property type="entry name" value="STKc_PknB_like"/>
    <property type="match status" value="1"/>
</dbReference>
<accession>A0A160TD14</accession>